<accession>A0A9X1JUJ0</accession>
<evidence type="ECO:0000313" key="6">
    <source>
        <dbReference type="EMBL" id="MBW2936904.1"/>
    </source>
</evidence>
<dbReference type="PANTHER" id="PTHR43133:SF8">
    <property type="entry name" value="RNA POLYMERASE SIGMA FACTOR HI_1459-RELATED"/>
    <property type="match status" value="1"/>
</dbReference>
<reference evidence="6" key="1">
    <citation type="submission" date="2021-07" db="EMBL/GenBank/DDBJ databases">
        <title>Aureisphaera sp. CAU 1614 isolated from sea sediment.</title>
        <authorList>
            <person name="Kim W."/>
        </authorList>
    </citation>
    <scope>NUCLEOTIDE SEQUENCE</scope>
    <source>
        <strain evidence="6">CAU 1614</strain>
    </source>
</reference>
<protein>
    <submittedName>
        <fullName evidence="6">Sigma-70 family RNA polymerase sigma factor</fullName>
    </submittedName>
</protein>
<dbReference type="GO" id="GO:0003677">
    <property type="term" value="F:DNA binding"/>
    <property type="evidence" value="ECO:0007669"/>
    <property type="project" value="UniProtKB-KW"/>
</dbReference>
<dbReference type="GO" id="GO:0016987">
    <property type="term" value="F:sigma factor activity"/>
    <property type="evidence" value="ECO:0007669"/>
    <property type="project" value="UniProtKB-KW"/>
</dbReference>
<organism evidence="6 7">
    <name type="scientific">Halomarinibacterium sedimenti</name>
    <dbReference type="NCBI Taxonomy" id="2857106"/>
    <lineage>
        <taxon>Bacteria</taxon>
        <taxon>Pseudomonadati</taxon>
        <taxon>Bacteroidota</taxon>
        <taxon>Flavobacteriia</taxon>
        <taxon>Flavobacteriales</taxon>
        <taxon>Flavobacteriaceae</taxon>
        <taxon>Halomarinibacterium</taxon>
    </lineage>
</organism>
<dbReference type="NCBIfam" id="TIGR02937">
    <property type="entry name" value="sigma70-ECF"/>
    <property type="match status" value="1"/>
</dbReference>
<feature type="domain" description="RNA polymerase sigma-70 region 2" evidence="5">
    <location>
        <begin position="25"/>
        <end position="95"/>
    </location>
</feature>
<dbReference type="Proteomes" id="UP001138686">
    <property type="component" value="Unassembled WGS sequence"/>
</dbReference>
<evidence type="ECO:0000256" key="3">
    <source>
        <dbReference type="ARBA" id="ARBA00023125"/>
    </source>
</evidence>
<dbReference type="EMBL" id="JAHWDP010000001">
    <property type="protein sequence ID" value="MBW2936904.1"/>
    <property type="molecule type" value="Genomic_DNA"/>
</dbReference>
<dbReference type="Pfam" id="PF04542">
    <property type="entry name" value="Sigma70_r2"/>
    <property type="match status" value="1"/>
</dbReference>
<keyword evidence="4" id="KW-0804">Transcription</keyword>
<evidence type="ECO:0000256" key="2">
    <source>
        <dbReference type="ARBA" id="ARBA00023082"/>
    </source>
</evidence>
<dbReference type="RefSeq" id="WP_219050838.1">
    <property type="nucleotide sequence ID" value="NZ_JAHWDP010000001.1"/>
</dbReference>
<dbReference type="PANTHER" id="PTHR43133">
    <property type="entry name" value="RNA POLYMERASE ECF-TYPE SIGMA FACTO"/>
    <property type="match status" value="1"/>
</dbReference>
<dbReference type="InterPro" id="IPR039425">
    <property type="entry name" value="RNA_pol_sigma-70-like"/>
</dbReference>
<keyword evidence="3" id="KW-0238">DNA-binding</keyword>
<proteinExistence type="predicted"/>
<name>A0A9X1JUJ0_9FLAO</name>
<dbReference type="InterPro" id="IPR007627">
    <property type="entry name" value="RNA_pol_sigma70_r2"/>
</dbReference>
<gene>
    <name evidence="6" type="ORF">KXJ69_02230</name>
</gene>
<dbReference type="GO" id="GO:0006352">
    <property type="term" value="P:DNA-templated transcription initiation"/>
    <property type="evidence" value="ECO:0007669"/>
    <property type="project" value="InterPro"/>
</dbReference>
<dbReference type="AlphaFoldDB" id="A0A9X1JUJ0"/>
<keyword evidence="2" id="KW-0731">Sigma factor</keyword>
<evidence type="ECO:0000313" key="7">
    <source>
        <dbReference type="Proteomes" id="UP001138686"/>
    </source>
</evidence>
<keyword evidence="7" id="KW-1185">Reference proteome</keyword>
<dbReference type="InterPro" id="IPR014284">
    <property type="entry name" value="RNA_pol_sigma-70_dom"/>
</dbReference>
<comment type="caution">
    <text evidence="6">The sequence shown here is derived from an EMBL/GenBank/DDBJ whole genome shotgun (WGS) entry which is preliminary data.</text>
</comment>
<evidence type="ECO:0000259" key="5">
    <source>
        <dbReference type="Pfam" id="PF04542"/>
    </source>
</evidence>
<keyword evidence="1" id="KW-0805">Transcription regulation</keyword>
<evidence type="ECO:0000256" key="4">
    <source>
        <dbReference type="ARBA" id="ARBA00023163"/>
    </source>
</evidence>
<sequence length="188" mass="21983">MTQLTAQWELVSKIKANNELVLKQLYQSNYKKIEGYILKNSGSMPQAKDIYQEAFITVWKNIKEGKFSPHNETALQGYLYQIARNKWTDELRSSRFKKTNSLESFHQFSENGEENTTSLFEEKEQKIALAEEAFQKIGDECKQLLSQFYFEKKSLRDIAALFNIGEASARNKKYRCIQQLKELVTNNE</sequence>
<evidence type="ECO:0000256" key="1">
    <source>
        <dbReference type="ARBA" id="ARBA00023015"/>
    </source>
</evidence>